<protein>
    <submittedName>
        <fullName evidence="1">Uncharacterized protein</fullName>
    </submittedName>
</protein>
<dbReference type="Proteomes" id="UP000765509">
    <property type="component" value="Unassembled WGS sequence"/>
</dbReference>
<comment type="caution">
    <text evidence="1">The sequence shown here is derived from an EMBL/GenBank/DDBJ whole genome shotgun (WGS) entry which is preliminary data.</text>
</comment>
<dbReference type="AlphaFoldDB" id="A0A9Q3HFW7"/>
<accession>A0A9Q3HFW7</accession>
<gene>
    <name evidence="1" type="ORF">O181_040799</name>
</gene>
<proteinExistence type="predicted"/>
<reference evidence="1" key="1">
    <citation type="submission" date="2021-03" db="EMBL/GenBank/DDBJ databases">
        <title>Draft genome sequence of rust myrtle Austropuccinia psidii MF-1, a brazilian biotype.</title>
        <authorList>
            <person name="Quecine M.C."/>
            <person name="Pachon D.M.R."/>
            <person name="Bonatelli M.L."/>
            <person name="Correr F.H."/>
            <person name="Franceschini L.M."/>
            <person name="Leite T.F."/>
            <person name="Margarido G.R.A."/>
            <person name="Almeida C.A."/>
            <person name="Ferrarezi J.A."/>
            <person name="Labate C.A."/>
        </authorList>
    </citation>
    <scope>NUCLEOTIDE SEQUENCE</scope>
    <source>
        <strain evidence="1">MF-1</strain>
    </source>
</reference>
<organism evidence="1 2">
    <name type="scientific">Austropuccinia psidii MF-1</name>
    <dbReference type="NCBI Taxonomy" id="1389203"/>
    <lineage>
        <taxon>Eukaryota</taxon>
        <taxon>Fungi</taxon>
        <taxon>Dikarya</taxon>
        <taxon>Basidiomycota</taxon>
        <taxon>Pucciniomycotina</taxon>
        <taxon>Pucciniomycetes</taxon>
        <taxon>Pucciniales</taxon>
        <taxon>Sphaerophragmiaceae</taxon>
        <taxon>Austropuccinia</taxon>
    </lineage>
</organism>
<dbReference type="EMBL" id="AVOT02016140">
    <property type="protein sequence ID" value="MBW0501084.1"/>
    <property type="molecule type" value="Genomic_DNA"/>
</dbReference>
<evidence type="ECO:0000313" key="2">
    <source>
        <dbReference type="Proteomes" id="UP000765509"/>
    </source>
</evidence>
<keyword evidence="2" id="KW-1185">Reference proteome</keyword>
<sequence length="95" mass="11065">MPLKPPSHWPNPQHRLPSLNSCSALNMKLRCRPHHSSRFRTHTFFYPHKILMLLRRPHDIPPMPPSTPFTPVECPPDMPPTLPSHWPNPQCRLPS</sequence>
<evidence type="ECO:0000313" key="1">
    <source>
        <dbReference type="EMBL" id="MBW0501084.1"/>
    </source>
</evidence>
<name>A0A9Q3HFW7_9BASI</name>